<keyword evidence="1" id="KW-1185">Reference proteome</keyword>
<proteinExistence type="predicted"/>
<name>A0A915HQY1_ROMCU</name>
<dbReference type="Proteomes" id="UP000887565">
    <property type="component" value="Unplaced"/>
</dbReference>
<reference evidence="2" key="1">
    <citation type="submission" date="2022-11" db="UniProtKB">
        <authorList>
            <consortium name="WormBaseParasite"/>
        </authorList>
    </citation>
    <scope>IDENTIFICATION</scope>
</reference>
<dbReference type="AlphaFoldDB" id="A0A915HQY1"/>
<dbReference type="WBParaSite" id="nRc.2.0.1.t03860-RA">
    <property type="protein sequence ID" value="nRc.2.0.1.t03860-RA"/>
    <property type="gene ID" value="nRc.2.0.1.g03860"/>
</dbReference>
<organism evidence="1 2">
    <name type="scientific">Romanomermis culicivorax</name>
    <name type="common">Nematode worm</name>
    <dbReference type="NCBI Taxonomy" id="13658"/>
    <lineage>
        <taxon>Eukaryota</taxon>
        <taxon>Metazoa</taxon>
        <taxon>Ecdysozoa</taxon>
        <taxon>Nematoda</taxon>
        <taxon>Enoplea</taxon>
        <taxon>Dorylaimia</taxon>
        <taxon>Mermithida</taxon>
        <taxon>Mermithoidea</taxon>
        <taxon>Mermithidae</taxon>
        <taxon>Romanomermis</taxon>
    </lineage>
</organism>
<accession>A0A915HQY1</accession>
<evidence type="ECO:0000313" key="1">
    <source>
        <dbReference type="Proteomes" id="UP000887565"/>
    </source>
</evidence>
<evidence type="ECO:0000313" key="2">
    <source>
        <dbReference type="WBParaSite" id="nRc.2.0.1.t03860-RA"/>
    </source>
</evidence>
<sequence>MSNAPKTFKNERNFMFDQPKILFQLAQTLKIFCAIPEFFVPKNHVLAQKNAVEDADADFFVKTTLVDDTKEDPSYKRLFTPLFESLSRILNYAYGKHAGVYAMLHPKNQLIEEQTKQIGLLVTWNNEKKSSRYMHIKDSDRRNEKNIQNGAFNSLKLRRHLKFLSLMEV</sequence>
<protein>
    <submittedName>
        <fullName evidence="2">Uncharacterized protein</fullName>
    </submittedName>
</protein>